<protein>
    <submittedName>
        <fullName evidence="1">Uncharacterized protein</fullName>
    </submittedName>
</protein>
<evidence type="ECO:0000313" key="1">
    <source>
        <dbReference type="EMBL" id="KAI4349765.1"/>
    </source>
</evidence>
<sequence length="239" mass="26009">MDNASLRGKDVEFDIESGDNTSEEDISKDLDSCNRQLKNRFSFTWRGLLNFDRSNKHKSRFESCSNSANSDNALADNVELLVDRNLEGEDVEEHSSIAKNNHSKQSNGKTNPRKPPKPPRPPKGPLLDAADQMFVKEIAELASRKRARIKRMEGVKKMKASKATTSSYITLSAMAFTALFLIIVILQVIKSGSGAAAGLMASPEPAVASDEAFISIQFPKTSAAYEGYASVSPPPNSAG</sequence>
<organism evidence="1 2">
    <name type="scientific">Bauhinia variegata</name>
    <name type="common">Purple orchid tree</name>
    <name type="synonym">Phanera variegata</name>
    <dbReference type="NCBI Taxonomy" id="167791"/>
    <lineage>
        <taxon>Eukaryota</taxon>
        <taxon>Viridiplantae</taxon>
        <taxon>Streptophyta</taxon>
        <taxon>Embryophyta</taxon>
        <taxon>Tracheophyta</taxon>
        <taxon>Spermatophyta</taxon>
        <taxon>Magnoliopsida</taxon>
        <taxon>eudicotyledons</taxon>
        <taxon>Gunneridae</taxon>
        <taxon>Pentapetalae</taxon>
        <taxon>rosids</taxon>
        <taxon>fabids</taxon>
        <taxon>Fabales</taxon>
        <taxon>Fabaceae</taxon>
        <taxon>Cercidoideae</taxon>
        <taxon>Cercideae</taxon>
        <taxon>Bauhiniinae</taxon>
        <taxon>Bauhinia</taxon>
    </lineage>
</organism>
<reference evidence="1 2" key="1">
    <citation type="journal article" date="2022" name="DNA Res.">
        <title>Chromosomal-level genome assembly of the orchid tree Bauhinia variegata (Leguminosae; Cercidoideae) supports the allotetraploid origin hypothesis of Bauhinia.</title>
        <authorList>
            <person name="Zhong Y."/>
            <person name="Chen Y."/>
            <person name="Zheng D."/>
            <person name="Pang J."/>
            <person name="Liu Y."/>
            <person name="Luo S."/>
            <person name="Meng S."/>
            <person name="Qian L."/>
            <person name="Wei D."/>
            <person name="Dai S."/>
            <person name="Zhou R."/>
        </authorList>
    </citation>
    <scope>NUCLEOTIDE SEQUENCE [LARGE SCALE GENOMIC DNA]</scope>
    <source>
        <strain evidence="1">BV-YZ2020</strain>
    </source>
</reference>
<name>A0ACB9PLX7_BAUVA</name>
<dbReference type="EMBL" id="CM039429">
    <property type="protein sequence ID" value="KAI4349765.1"/>
    <property type="molecule type" value="Genomic_DNA"/>
</dbReference>
<evidence type="ECO:0000313" key="2">
    <source>
        <dbReference type="Proteomes" id="UP000828941"/>
    </source>
</evidence>
<proteinExistence type="predicted"/>
<dbReference type="Proteomes" id="UP000828941">
    <property type="component" value="Chromosome 4"/>
</dbReference>
<accession>A0ACB9PLX7</accession>
<gene>
    <name evidence="1" type="ORF">L6164_010322</name>
</gene>
<keyword evidence="2" id="KW-1185">Reference proteome</keyword>
<comment type="caution">
    <text evidence="1">The sequence shown here is derived from an EMBL/GenBank/DDBJ whole genome shotgun (WGS) entry which is preliminary data.</text>
</comment>